<evidence type="ECO:0000259" key="4">
    <source>
        <dbReference type="Pfam" id="PF00291"/>
    </source>
</evidence>
<sequence length="368" mass="37307">MHWTDVTAVGMMEGMLSTATATPTETSAAIAPGAPAAASAAPSSPGSVPAGLDFAAVLSTFDEVRALLPETPAWSYPLLDEAAGVEVVVKHENVQPTGAFKVRGGVALMAALSPQERSAGVVTASTGNHAQSLAWAGARRGVPVTVVMPTSAPARKIEAVRALGARVVVEGATMCDSLAHAEHLAGTGGLRLVSPGDEPAIVLGHATVYLELFLRHGDLRTLYVPAGSGSGAAGACLVRDALAPQCRVVAVQSASAPAAYRSWRGGEPVVAPCTTRVAGLAVGTGFTLTQSVLRERLDDFLLVEDEDIQRAVQLMATRAHTLAEGAGAAALAGLMADAGRLERGGPCAVVCTGGNADDEELAGVSPDR</sequence>
<evidence type="ECO:0000256" key="2">
    <source>
        <dbReference type="ARBA" id="ARBA00022898"/>
    </source>
</evidence>
<evidence type="ECO:0000313" key="5">
    <source>
        <dbReference type="EMBL" id="BDA64701.1"/>
    </source>
</evidence>
<feature type="domain" description="Tryptophan synthase beta chain-like PALP" evidence="4">
    <location>
        <begin position="70"/>
        <end position="353"/>
    </location>
</feature>
<evidence type="ECO:0000313" key="6">
    <source>
        <dbReference type="Proteomes" id="UP000824496"/>
    </source>
</evidence>
<keyword evidence="6" id="KW-1185">Reference proteome</keyword>
<name>A0ABN6K6X8_9ACTO</name>
<accession>A0ABN6K6X8</accession>
<dbReference type="InterPro" id="IPR050147">
    <property type="entry name" value="Ser/Thr_Dehydratase"/>
</dbReference>
<comment type="cofactor">
    <cofactor evidence="1">
        <name>pyridoxal 5'-phosphate</name>
        <dbReference type="ChEBI" id="CHEBI:597326"/>
    </cofactor>
</comment>
<keyword evidence="2" id="KW-0663">Pyridoxal phosphate</keyword>
<evidence type="ECO:0000256" key="3">
    <source>
        <dbReference type="ARBA" id="ARBA00023239"/>
    </source>
</evidence>
<dbReference type="SUPFAM" id="SSF53686">
    <property type="entry name" value="Tryptophan synthase beta subunit-like PLP-dependent enzymes"/>
    <property type="match status" value="1"/>
</dbReference>
<dbReference type="Pfam" id="PF00291">
    <property type="entry name" value="PALP"/>
    <property type="match status" value="1"/>
</dbReference>
<proteinExistence type="predicted"/>
<dbReference type="PANTHER" id="PTHR48078:SF7">
    <property type="entry name" value="BLL6502 PROTEIN"/>
    <property type="match status" value="1"/>
</dbReference>
<protein>
    <submittedName>
        <fullName evidence="5">L-threonine dehydratase catabolic TdcB</fullName>
    </submittedName>
</protein>
<reference evidence="5 6" key="1">
    <citation type="submission" date="2021-08" db="EMBL/GenBank/DDBJ databases">
        <title>Whole genome sequence of novel Actinomyces species strain MAS-1.</title>
        <authorList>
            <person name="Saito M."/>
            <person name="Kuwahara N."/>
            <person name="Takizawa T."/>
            <person name="Gotouda H."/>
            <person name="Ochiai T."/>
        </authorList>
    </citation>
    <scope>NUCLEOTIDE SEQUENCE [LARGE SCALE GENOMIC DNA]</scope>
    <source>
        <strain evidence="5 6">MAS-1</strain>
    </source>
</reference>
<gene>
    <name evidence="5" type="ORF">MANAM107_15350</name>
</gene>
<dbReference type="EMBL" id="AP025017">
    <property type="protein sequence ID" value="BDA64701.1"/>
    <property type="molecule type" value="Genomic_DNA"/>
</dbReference>
<dbReference type="InterPro" id="IPR036052">
    <property type="entry name" value="TrpB-like_PALP_sf"/>
</dbReference>
<dbReference type="PANTHER" id="PTHR48078">
    <property type="entry name" value="THREONINE DEHYDRATASE, MITOCHONDRIAL-RELATED"/>
    <property type="match status" value="1"/>
</dbReference>
<dbReference type="RefSeq" id="WP_223906981.1">
    <property type="nucleotide sequence ID" value="NZ_AP025017.1"/>
</dbReference>
<evidence type="ECO:0000256" key="1">
    <source>
        <dbReference type="ARBA" id="ARBA00001933"/>
    </source>
</evidence>
<keyword evidence="3" id="KW-0456">Lyase</keyword>
<dbReference type="Proteomes" id="UP000824496">
    <property type="component" value="Chromosome"/>
</dbReference>
<dbReference type="Gene3D" id="3.40.50.1100">
    <property type="match status" value="2"/>
</dbReference>
<organism evidence="5 6">
    <name type="scientific">Actinomyces capricornis</name>
    <dbReference type="NCBI Taxonomy" id="2755559"/>
    <lineage>
        <taxon>Bacteria</taxon>
        <taxon>Bacillati</taxon>
        <taxon>Actinomycetota</taxon>
        <taxon>Actinomycetes</taxon>
        <taxon>Actinomycetales</taxon>
        <taxon>Actinomycetaceae</taxon>
        <taxon>Actinomyces</taxon>
    </lineage>
</organism>
<dbReference type="InterPro" id="IPR001926">
    <property type="entry name" value="TrpB-like_PALP"/>
</dbReference>